<dbReference type="PANTHER" id="PTHR19308:SF14">
    <property type="entry name" value="START DOMAIN-CONTAINING PROTEIN"/>
    <property type="match status" value="1"/>
</dbReference>
<dbReference type="OrthoDB" id="5403181at2759"/>
<feature type="compositionally biased region" description="Basic and acidic residues" evidence="1">
    <location>
        <begin position="282"/>
        <end position="304"/>
    </location>
</feature>
<protein>
    <recommendedName>
        <fullName evidence="2">DUF3074 domain-containing protein</fullName>
    </recommendedName>
</protein>
<gene>
    <name evidence="3" type="ORF">CONLIGDRAFT_628573</name>
</gene>
<feature type="compositionally biased region" description="Basic and acidic residues" evidence="1">
    <location>
        <begin position="315"/>
        <end position="374"/>
    </location>
</feature>
<evidence type="ECO:0000259" key="2">
    <source>
        <dbReference type="Pfam" id="PF11274"/>
    </source>
</evidence>
<dbReference type="AlphaFoldDB" id="A0A1J7J0S5"/>
<feature type="compositionally biased region" description="Acidic residues" evidence="1">
    <location>
        <begin position="76"/>
        <end position="85"/>
    </location>
</feature>
<dbReference type="InterPro" id="IPR023393">
    <property type="entry name" value="START-like_dom_sf"/>
</dbReference>
<dbReference type="PANTHER" id="PTHR19308">
    <property type="entry name" value="PHOSPHATIDYLCHOLINE TRANSFER PROTEIN"/>
    <property type="match status" value="1"/>
</dbReference>
<organism evidence="3 4">
    <name type="scientific">Coniochaeta ligniaria NRRL 30616</name>
    <dbReference type="NCBI Taxonomy" id="1408157"/>
    <lineage>
        <taxon>Eukaryota</taxon>
        <taxon>Fungi</taxon>
        <taxon>Dikarya</taxon>
        <taxon>Ascomycota</taxon>
        <taxon>Pezizomycotina</taxon>
        <taxon>Sordariomycetes</taxon>
        <taxon>Sordariomycetidae</taxon>
        <taxon>Coniochaetales</taxon>
        <taxon>Coniochaetaceae</taxon>
        <taxon>Coniochaeta</taxon>
    </lineage>
</organism>
<dbReference type="InterPro" id="IPR051213">
    <property type="entry name" value="START_lipid_transfer"/>
</dbReference>
<feature type="region of interest" description="Disordered" evidence="1">
    <location>
        <begin position="208"/>
        <end position="374"/>
    </location>
</feature>
<sequence length="431" mass="47959">MVLSKPCQHPDTPQRQGFIRGQYESVEVIREVPVEKPLRRTRSSLDTSRDDFARPAVEDNTVPPSSVQHARSDVGAQDEEDEPEYAIEWLMVTRSDPGGSVPRFMVEKGTPPGICTDAGKFVKWLFSEDFDKPHDAAAENGPNGSKPADVEREEAPPRPARKPRANRPDPTLDNEDEDEGGNASGGLYGMITNALGVAGSYVASFAGSARDTNSEVDTLDYASSDTQSTVSDSDYASAEGGPTPMPTKTANLNFDELVSSAQSTKSGLSEESAAPSSLAAATKHDKELRKLEDRRRKAQEKMAKMQEQALSKQQSQREKEKEAAALQKLKEKHERDLAKQEEKYRREVRKLEEKKAKEEKKEEERRRKAVEREERANIQMELERTRAERDVALKQMEILQDQVGELQAQNTMLVAKLGRVAPEKVAEAVPE</sequence>
<feature type="compositionally biased region" description="Low complexity" evidence="1">
    <location>
        <begin position="223"/>
        <end position="234"/>
    </location>
</feature>
<feature type="region of interest" description="Disordered" evidence="1">
    <location>
        <begin position="34"/>
        <end position="85"/>
    </location>
</feature>
<keyword evidence="4" id="KW-1185">Reference proteome</keyword>
<proteinExistence type="predicted"/>
<dbReference type="EMBL" id="KV875094">
    <property type="protein sequence ID" value="OIW33663.1"/>
    <property type="molecule type" value="Genomic_DNA"/>
</dbReference>
<name>A0A1J7J0S5_9PEZI</name>
<dbReference type="Proteomes" id="UP000182658">
    <property type="component" value="Unassembled WGS sequence"/>
</dbReference>
<dbReference type="InParanoid" id="A0A1J7J0S5"/>
<dbReference type="SUPFAM" id="SSF55961">
    <property type="entry name" value="Bet v1-like"/>
    <property type="match status" value="1"/>
</dbReference>
<reference evidence="3 4" key="1">
    <citation type="submission" date="2016-10" db="EMBL/GenBank/DDBJ databases">
        <title>Draft genome sequence of Coniochaeta ligniaria NRRL30616, a lignocellulolytic fungus for bioabatement of inhibitors in plant biomass hydrolysates.</title>
        <authorList>
            <consortium name="DOE Joint Genome Institute"/>
            <person name="Jimenez D.J."/>
            <person name="Hector R.E."/>
            <person name="Riley R."/>
            <person name="Sun H."/>
            <person name="Grigoriev I.V."/>
            <person name="Van Elsas J.D."/>
            <person name="Nichols N.N."/>
        </authorList>
    </citation>
    <scope>NUCLEOTIDE SEQUENCE [LARGE SCALE GENOMIC DNA]</scope>
    <source>
        <strain evidence="3 4">NRRL 30616</strain>
    </source>
</reference>
<evidence type="ECO:0000313" key="4">
    <source>
        <dbReference type="Proteomes" id="UP000182658"/>
    </source>
</evidence>
<feature type="compositionally biased region" description="Basic and acidic residues" evidence="1">
    <location>
        <begin position="47"/>
        <end position="57"/>
    </location>
</feature>
<dbReference type="Gene3D" id="3.30.530.20">
    <property type="match status" value="1"/>
</dbReference>
<accession>A0A1J7J0S5</accession>
<dbReference type="Pfam" id="PF11274">
    <property type="entry name" value="DUF3074"/>
    <property type="match status" value="1"/>
</dbReference>
<feature type="region of interest" description="Disordered" evidence="1">
    <location>
        <begin position="132"/>
        <end position="189"/>
    </location>
</feature>
<feature type="region of interest" description="Disordered" evidence="1">
    <location>
        <begin position="1"/>
        <end position="20"/>
    </location>
</feature>
<dbReference type="InterPro" id="IPR024500">
    <property type="entry name" value="DUF3074"/>
</dbReference>
<evidence type="ECO:0000256" key="1">
    <source>
        <dbReference type="SAM" id="MobiDB-lite"/>
    </source>
</evidence>
<feature type="compositionally biased region" description="Low complexity" evidence="1">
    <location>
        <begin position="266"/>
        <end position="281"/>
    </location>
</feature>
<evidence type="ECO:0000313" key="3">
    <source>
        <dbReference type="EMBL" id="OIW33663.1"/>
    </source>
</evidence>
<feature type="domain" description="DUF3074" evidence="2">
    <location>
        <begin position="1"/>
        <end position="125"/>
    </location>
</feature>